<dbReference type="GO" id="GO:0007029">
    <property type="term" value="P:endoplasmic reticulum organization"/>
    <property type="evidence" value="ECO:0007669"/>
    <property type="project" value="TreeGrafter"/>
</dbReference>
<dbReference type="Gene3D" id="1.20.940.10">
    <property type="entry name" value="Functional domain of the splicing factor Prp18"/>
    <property type="match status" value="1"/>
</dbReference>
<dbReference type="GO" id="GO:0030127">
    <property type="term" value="C:COPII vesicle coat"/>
    <property type="evidence" value="ECO:0007669"/>
    <property type="project" value="TreeGrafter"/>
</dbReference>
<keyword evidence="1" id="KW-0813">Transport</keyword>
<dbReference type="SUPFAM" id="SSF50978">
    <property type="entry name" value="WD40 repeat-like"/>
    <property type="match status" value="1"/>
</dbReference>
<evidence type="ECO:0000313" key="7">
    <source>
        <dbReference type="Proteomes" id="UP000822476"/>
    </source>
</evidence>
<dbReference type="Proteomes" id="UP000822476">
    <property type="component" value="Unassembled WGS sequence"/>
</dbReference>
<feature type="region of interest" description="Disordered" evidence="5">
    <location>
        <begin position="1078"/>
        <end position="1106"/>
    </location>
</feature>
<keyword evidence="2" id="KW-0853">WD repeat</keyword>
<evidence type="ECO:0000313" key="6">
    <source>
        <dbReference type="EMBL" id="KAF7258399.1"/>
    </source>
</evidence>
<dbReference type="Gene3D" id="2.130.10.10">
    <property type="entry name" value="YVTN repeat-like/Quinoprotein amine dehydrogenase"/>
    <property type="match status" value="1"/>
</dbReference>
<evidence type="ECO:0000256" key="3">
    <source>
        <dbReference type="ARBA" id="ARBA00022737"/>
    </source>
</evidence>
<evidence type="ECO:0000256" key="2">
    <source>
        <dbReference type="ARBA" id="ARBA00022574"/>
    </source>
</evidence>
<dbReference type="InterPro" id="IPR036322">
    <property type="entry name" value="WD40_repeat_dom_sf"/>
</dbReference>
<dbReference type="GO" id="GO:0015031">
    <property type="term" value="P:protein transport"/>
    <property type="evidence" value="ECO:0007669"/>
    <property type="project" value="UniProtKB-KW"/>
</dbReference>
<protein>
    <recommendedName>
        <fullName evidence="8">Protein transport protein Sec31A</fullName>
    </recommendedName>
</protein>
<feature type="compositionally biased region" description="Low complexity" evidence="5">
    <location>
        <begin position="580"/>
        <end position="599"/>
    </location>
</feature>
<keyword evidence="3" id="KW-0677">Repeat</keyword>
<accession>A0A8S9YTQ2</accession>
<comment type="caution">
    <text evidence="6">The sequence shown here is derived from an EMBL/GenBank/DDBJ whole genome shotgun (WGS) entry which is preliminary data.</text>
</comment>
<reference evidence="6" key="1">
    <citation type="submission" date="2019-07" db="EMBL/GenBank/DDBJ databases">
        <title>Annotation for the trematode Paragonimus miyazaki's.</title>
        <authorList>
            <person name="Choi Y.-J."/>
        </authorList>
    </citation>
    <scope>NUCLEOTIDE SEQUENCE</scope>
    <source>
        <strain evidence="6">Japan</strain>
    </source>
</reference>
<dbReference type="Gene3D" id="1.25.40.1030">
    <property type="match status" value="1"/>
</dbReference>
<name>A0A8S9YTQ2_9TREM</name>
<dbReference type="PANTHER" id="PTHR13923">
    <property type="entry name" value="SEC31-RELATED PROTEIN"/>
    <property type="match status" value="1"/>
</dbReference>
<gene>
    <name evidence="6" type="ORF">EG68_04344</name>
</gene>
<dbReference type="GO" id="GO:0070971">
    <property type="term" value="C:endoplasmic reticulum exit site"/>
    <property type="evidence" value="ECO:0007669"/>
    <property type="project" value="TreeGrafter"/>
</dbReference>
<dbReference type="EMBL" id="JTDE01001746">
    <property type="protein sequence ID" value="KAF7258399.1"/>
    <property type="molecule type" value="Genomic_DNA"/>
</dbReference>
<dbReference type="InterPro" id="IPR015943">
    <property type="entry name" value="WD40/YVTN_repeat-like_dom_sf"/>
</dbReference>
<feature type="compositionally biased region" description="Basic and acidic residues" evidence="5">
    <location>
        <begin position="1469"/>
        <end position="1478"/>
    </location>
</feature>
<dbReference type="GO" id="GO:0005198">
    <property type="term" value="F:structural molecule activity"/>
    <property type="evidence" value="ECO:0007669"/>
    <property type="project" value="TreeGrafter"/>
</dbReference>
<evidence type="ECO:0008006" key="8">
    <source>
        <dbReference type="Google" id="ProtNLM"/>
    </source>
</evidence>
<evidence type="ECO:0000256" key="4">
    <source>
        <dbReference type="ARBA" id="ARBA00022927"/>
    </source>
</evidence>
<feature type="compositionally biased region" description="Polar residues" evidence="5">
    <location>
        <begin position="1430"/>
        <end position="1440"/>
    </location>
</feature>
<proteinExistence type="predicted"/>
<feature type="region of interest" description="Disordered" evidence="5">
    <location>
        <begin position="566"/>
        <end position="602"/>
    </location>
</feature>
<dbReference type="InterPro" id="IPR040251">
    <property type="entry name" value="SEC31-like"/>
</dbReference>
<evidence type="ECO:0000256" key="5">
    <source>
        <dbReference type="SAM" id="MobiDB-lite"/>
    </source>
</evidence>
<feature type="region of interest" description="Disordered" evidence="5">
    <location>
        <begin position="1421"/>
        <end position="1488"/>
    </location>
</feature>
<keyword evidence="7" id="KW-1185">Reference proteome</keyword>
<sequence length="1640" mass="176950">MKVKELERFCCTAWSPASCDRIYMAAITAEEEDSDPTMNAVDTHLAPTLELFQLNLQDPSLDMQPTLTVEVKHRSTSLCWTAPTSGAELGLLICGTALGGLTLYNPNQLCATVTEEQPPNDTGCPSGLVYANRERVHTGVVRDLDSNRFQVNLFASVADEAEILIWDVEKMDQPMSPGSKVQPIEPISKVAWNPRVQHILATAAAGHCTIWDLRRSDPVVHLTKAMCQFEPHLMAWSPDVATRLCLADPAHPSADVQLWDLRYPKHALALLARWPPSSSGPLGQAALGNAGTINAMAWSPSAFSPTGSRMRKFASQLNDSDLVAVYLTASGALPTPEGGCGTGLEPTSADFLVIWSVEEALKSVQTDSTATSTSRQPLFVGRLEDGGSEMTQTAASLNGIPSNASVHWLPTQPGLLSVTQSDGWINVINLCAGVDPTTSVRSGRTLQTMQSAHMSRARHASHKVAEAFGEEVDLSSSSTPALSGSHTESVIQATTNGQITDGVHLDWDYGMDAKTHTRRFKSLPHLPQPLPRLRLAPRWMKVPCGASFAFGGRLISFSMNRELTSGRARSPLNQSHTALSSSGDVVSGVSSVSSRSPSGTDQTPIVHLQWVDATDMQPIAGLLTVPPSYANMTELMHAMIDWLYETVSHASPELVDVCDHLKQVCRPPSIRLSADRCINPWMVLQARLQSGDQIQSVVSGLLGFDEQTVRSMIDQALSAESPVLPSELHCLCQSKESQDVAFVHLNALKLALVTADSVSTIRLCLHSTLSALPCPGISPLSALSVLLCAHFGQNELYTEIQQHLLSNLDRVSRLGGPYEALRRCVTLLLTGLLQGDWTTVISQWPLDDWPTALVVIINHPGSRDQPLFRQLCTLLLNRLIDNTIESSLCSDDRYGAAWICAVLAGSLDGLIRVWCEMNALRKREECRGAQLLPLVLQLLLLKKCYPMHDSSCPIEANAGSFLSVPQLFASVALWLGQLRSGRTEQDIFVALRLLQDYTIDQSAAVSPEMNEIMHRLWCGLSPEQQQQYLNTTQSPLQFYCPFQQSTVLASAKHCSCGKSVRMAVDSAHLATTSNAFCTTPPSSPFSRTTPTHPRTDQPRRTVGPSGRFVVPPVDTPNMMAPCPAGSDVTARFSSVPMFTSGADLPSQAPLISRAPVPPPPVHSSLPDPSFGSWPPLQPVPNVKSQLPFASTQLSTTGGTSPLFLPPPSDRLQPHSFDIASAPTLTHTAMVRPGDQNSLNLTPSVGGNTLHQSSHATGRAWNDPPLLARTYQTPTHPLVSVNQYYDPSQYTSQPGAPPCGFTTPLIPPHTVGSAQIIPPPTLGMPCPVPTPLPPGTPVVTKSIRPEHPDLPVPPLLGVSKLLPPVPSGQLSYATLHSCMPNSISQQPTGFSPQTNYSFSSALSQPLQPAVTSVPLRHQPLFGDERFGGETNRGSNMTSRSHPTGYPGLATERWPAAEPLGVPSPPPLEPTHADRSRHISGENPNNHINGVVSGTGITTESPMAPINSECEAVQNSLMRLIHLCRSVGGKPYMAKMDLVERRLSSLFALMRTGQSGSVLLSDVVWRHLLDCVEAAQRSDYNSAVTHANLLIQSATGFESIHDFAPGLKILMQSARQLFPATVPSNTDSGGSFGGQHWPVGAM</sequence>
<dbReference type="PANTHER" id="PTHR13923:SF11">
    <property type="entry name" value="SECRETORY 31, ISOFORM D"/>
    <property type="match status" value="1"/>
</dbReference>
<dbReference type="OrthoDB" id="542917at2759"/>
<evidence type="ECO:0000256" key="1">
    <source>
        <dbReference type="ARBA" id="ARBA00022448"/>
    </source>
</evidence>
<keyword evidence="4" id="KW-0653">Protein transport</keyword>
<dbReference type="GO" id="GO:0090110">
    <property type="term" value="P:COPII-coated vesicle cargo loading"/>
    <property type="evidence" value="ECO:0007669"/>
    <property type="project" value="TreeGrafter"/>
</dbReference>
<feature type="compositionally biased region" description="Low complexity" evidence="5">
    <location>
        <begin position="1078"/>
        <end position="1092"/>
    </location>
</feature>
<organism evidence="6 7">
    <name type="scientific">Paragonimus skrjabini miyazakii</name>
    <dbReference type="NCBI Taxonomy" id="59628"/>
    <lineage>
        <taxon>Eukaryota</taxon>
        <taxon>Metazoa</taxon>
        <taxon>Spiralia</taxon>
        <taxon>Lophotrochozoa</taxon>
        <taxon>Platyhelminthes</taxon>
        <taxon>Trematoda</taxon>
        <taxon>Digenea</taxon>
        <taxon>Plagiorchiida</taxon>
        <taxon>Troglotremata</taxon>
        <taxon>Troglotrematidae</taxon>
        <taxon>Paragonimus</taxon>
    </lineage>
</organism>